<keyword evidence="1" id="KW-0472">Membrane</keyword>
<gene>
    <name evidence="3" type="ORF">BRAFLDRAFT_106705</name>
</gene>
<dbReference type="Gene3D" id="1.10.3730.20">
    <property type="match status" value="1"/>
</dbReference>
<dbReference type="InterPro" id="IPR037185">
    <property type="entry name" value="EmrE-like"/>
</dbReference>
<feature type="transmembrane region" description="Helical" evidence="1">
    <location>
        <begin position="129"/>
        <end position="148"/>
    </location>
</feature>
<dbReference type="InParanoid" id="C3YVL0"/>
<sequence>MEAIKAREGIALSLISAVGFSLIPILARLAADAGVPGFQVVLVNELANVFLFIPLAIFCKAPLRGNTWKQTLLMIGTGTVRVIAASMSLLSSLYIPPAATIAIGSGMKPFTTAIISWLILRESVGWENIMGIIIQVTGVGLVAGGMHLRTTADQANNLTDYMNTTVPANVTFGTSTNIQNGAVRDFVIGVVLAFLGTLGLVITNVMSRSFLQNVAQLTVLVFVEGLGFFLVLPIMFIFNTPVWDLDVFTIASLTGQGTLYSVSICCMYRGLKLEKASTVEILRGVAIALAYVFQFLILHIVAVLIEYLGATVIAISIVLVATLGVCRSSKNNDNPVNAQTSNDGNRDDIPTVDGTINMAMDEL</sequence>
<dbReference type="SUPFAM" id="SSF103481">
    <property type="entry name" value="Multidrug resistance efflux transporter EmrE"/>
    <property type="match status" value="1"/>
</dbReference>
<reference evidence="3" key="1">
    <citation type="journal article" date="2008" name="Nature">
        <title>The amphioxus genome and the evolution of the chordate karyotype.</title>
        <authorList>
            <consortium name="US DOE Joint Genome Institute (JGI-PGF)"/>
            <person name="Putnam N.H."/>
            <person name="Butts T."/>
            <person name="Ferrier D.E.K."/>
            <person name="Furlong R.F."/>
            <person name="Hellsten U."/>
            <person name="Kawashima T."/>
            <person name="Robinson-Rechavi M."/>
            <person name="Shoguchi E."/>
            <person name="Terry A."/>
            <person name="Yu J.-K."/>
            <person name="Benito-Gutierrez E.L."/>
            <person name="Dubchak I."/>
            <person name="Garcia-Fernandez J."/>
            <person name="Gibson-Brown J.J."/>
            <person name="Grigoriev I.V."/>
            <person name="Horton A.C."/>
            <person name="de Jong P.J."/>
            <person name="Jurka J."/>
            <person name="Kapitonov V.V."/>
            <person name="Kohara Y."/>
            <person name="Kuroki Y."/>
            <person name="Lindquist E."/>
            <person name="Lucas S."/>
            <person name="Osoegawa K."/>
            <person name="Pennacchio L.A."/>
            <person name="Salamov A.A."/>
            <person name="Satou Y."/>
            <person name="Sauka-Spengler T."/>
            <person name="Schmutz J."/>
            <person name="Shin-I T."/>
            <person name="Toyoda A."/>
            <person name="Bronner-Fraser M."/>
            <person name="Fujiyama A."/>
            <person name="Holland L.Z."/>
            <person name="Holland P.W.H."/>
            <person name="Satoh N."/>
            <person name="Rokhsar D.S."/>
        </authorList>
    </citation>
    <scope>NUCLEOTIDE SEQUENCE [LARGE SCALE GENOMIC DNA]</scope>
    <source>
        <strain evidence="3">S238N-H82</strain>
        <tissue evidence="3">Testes</tissue>
    </source>
</reference>
<dbReference type="PANTHER" id="PTHR22911">
    <property type="entry name" value="ACYL-MALONYL CONDENSING ENZYME-RELATED"/>
    <property type="match status" value="1"/>
</dbReference>
<feature type="transmembrane region" description="Helical" evidence="1">
    <location>
        <begin position="250"/>
        <end position="269"/>
    </location>
</feature>
<dbReference type="PANTHER" id="PTHR22911:SF137">
    <property type="entry name" value="SOLUTE CARRIER FAMILY 35 MEMBER G2-RELATED"/>
    <property type="match status" value="1"/>
</dbReference>
<feature type="transmembrane region" description="Helical" evidence="1">
    <location>
        <begin position="307"/>
        <end position="326"/>
    </location>
</feature>
<organism>
    <name type="scientific">Branchiostoma floridae</name>
    <name type="common">Florida lancelet</name>
    <name type="synonym">Amphioxus</name>
    <dbReference type="NCBI Taxonomy" id="7739"/>
    <lineage>
        <taxon>Eukaryota</taxon>
        <taxon>Metazoa</taxon>
        <taxon>Chordata</taxon>
        <taxon>Cephalochordata</taxon>
        <taxon>Leptocardii</taxon>
        <taxon>Amphioxiformes</taxon>
        <taxon>Branchiostomatidae</taxon>
        <taxon>Branchiostoma</taxon>
    </lineage>
</organism>
<evidence type="ECO:0000256" key="1">
    <source>
        <dbReference type="SAM" id="Phobius"/>
    </source>
</evidence>
<name>C3YVL0_BRAFL</name>
<dbReference type="AlphaFoldDB" id="C3YVL0"/>
<dbReference type="InterPro" id="IPR000620">
    <property type="entry name" value="EamA_dom"/>
</dbReference>
<accession>C3YVL0</accession>
<dbReference type="GO" id="GO:0016020">
    <property type="term" value="C:membrane"/>
    <property type="evidence" value="ECO:0007669"/>
    <property type="project" value="InterPro"/>
</dbReference>
<dbReference type="Pfam" id="PF00892">
    <property type="entry name" value="EamA"/>
    <property type="match status" value="1"/>
</dbReference>
<proteinExistence type="predicted"/>
<feature type="domain" description="EamA" evidence="2">
    <location>
        <begin position="9"/>
        <end position="142"/>
    </location>
</feature>
<feature type="transmembrane region" description="Helical" evidence="1">
    <location>
        <begin position="71"/>
        <end position="95"/>
    </location>
</feature>
<dbReference type="EMBL" id="GG666557">
    <property type="protein sequence ID" value="EEN55733.1"/>
    <property type="molecule type" value="Genomic_DNA"/>
</dbReference>
<feature type="transmembrane region" description="Helical" evidence="1">
    <location>
        <begin position="37"/>
        <end position="59"/>
    </location>
</feature>
<feature type="transmembrane region" description="Helical" evidence="1">
    <location>
        <begin position="281"/>
        <end position="301"/>
    </location>
</feature>
<protein>
    <recommendedName>
        <fullName evidence="2">EamA domain-containing protein</fullName>
    </recommendedName>
</protein>
<evidence type="ECO:0000259" key="2">
    <source>
        <dbReference type="Pfam" id="PF00892"/>
    </source>
</evidence>
<feature type="transmembrane region" description="Helical" evidence="1">
    <location>
        <begin position="12"/>
        <end position="31"/>
    </location>
</feature>
<feature type="transmembrane region" description="Helical" evidence="1">
    <location>
        <begin position="217"/>
        <end position="238"/>
    </location>
</feature>
<feature type="transmembrane region" description="Helical" evidence="1">
    <location>
        <begin position="101"/>
        <end position="120"/>
    </location>
</feature>
<feature type="transmembrane region" description="Helical" evidence="1">
    <location>
        <begin position="186"/>
        <end position="205"/>
    </location>
</feature>
<evidence type="ECO:0000313" key="3">
    <source>
        <dbReference type="EMBL" id="EEN55733.1"/>
    </source>
</evidence>
<keyword evidence="1" id="KW-0812">Transmembrane</keyword>
<keyword evidence="1" id="KW-1133">Transmembrane helix</keyword>